<feature type="signal peptide" evidence="1">
    <location>
        <begin position="1"/>
        <end position="19"/>
    </location>
</feature>
<dbReference type="PANTHER" id="PTHR31694:SF26">
    <property type="entry name" value="OS05G0151100 PROTEIN"/>
    <property type="match status" value="1"/>
</dbReference>
<evidence type="ECO:0000313" key="2">
    <source>
        <dbReference type="EMBL" id="KAF2704966.1"/>
    </source>
</evidence>
<proteinExistence type="predicted"/>
<organism evidence="2 3">
    <name type="scientific">Pleomassaria siparia CBS 279.74</name>
    <dbReference type="NCBI Taxonomy" id="1314801"/>
    <lineage>
        <taxon>Eukaryota</taxon>
        <taxon>Fungi</taxon>
        <taxon>Dikarya</taxon>
        <taxon>Ascomycota</taxon>
        <taxon>Pezizomycotina</taxon>
        <taxon>Dothideomycetes</taxon>
        <taxon>Pleosporomycetidae</taxon>
        <taxon>Pleosporales</taxon>
        <taxon>Pleomassariaceae</taxon>
        <taxon>Pleomassaria</taxon>
    </lineage>
</organism>
<reference evidence="2" key="1">
    <citation type="journal article" date="2020" name="Stud. Mycol.">
        <title>101 Dothideomycetes genomes: a test case for predicting lifestyles and emergence of pathogens.</title>
        <authorList>
            <person name="Haridas S."/>
            <person name="Albert R."/>
            <person name="Binder M."/>
            <person name="Bloem J."/>
            <person name="Labutti K."/>
            <person name="Salamov A."/>
            <person name="Andreopoulos B."/>
            <person name="Baker S."/>
            <person name="Barry K."/>
            <person name="Bills G."/>
            <person name="Bluhm B."/>
            <person name="Cannon C."/>
            <person name="Castanera R."/>
            <person name="Culley D."/>
            <person name="Daum C."/>
            <person name="Ezra D."/>
            <person name="Gonzalez J."/>
            <person name="Henrissat B."/>
            <person name="Kuo A."/>
            <person name="Liang C."/>
            <person name="Lipzen A."/>
            <person name="Lutzoni F."/>
            <person name="Magnuson J."/>
            <person name="Mondo S."/>
            <person name="Nolan M."/>
            <person name="Ohm R."/>
            <person name="Pangilinan J."/>
            <person name="Park H.-J."/>
            <person name="Ramirez L."/>
            <person name="Alfaro M."/>
            <person name="Sun H."/>
            <person name="Tritt A."/>
            <person name="Yoshinaga Y."/>
            <person name="Zwiers L.-H."/>
            <person name="Turgeon B."/>
            <person name="Goodwin S."/>
            <person name="Spatafora J."/>
            <person name="Crous P."/>
            <person name="Grigoriev I."/>
        </authorList>
    </citation>
    <scope>NUCLEOTIDE SEQUENCE</scope>
    <source>
        <strain evidence="2">CBS 279.74</strain>
    </source>
</reference>
<dbReference type="Pfam" id="PF13668">
    <property type="entry name" value="Ferritin_2"/>
    <property type="match status" value="1"/>
</dbReference>
<feature type="chain" id="PRO_5026040713" evidence="1">
    <location>
        <begin position="20"/>
        <end position="312"/>
    </location>
</feature>
<protein>
    <submittedName>
        <fullName evidence="2">Uncharacterized protein</fullName>
    </submittedName>
</protein>
<dbReference type="Proteomes" id="UP000799428">
    <property type="component" value="Unassembled WGS sequence"/>
</dbReference>
<dbReference type="PROSITE" id="PS51257">
    <property type="entry name" value="PROKAR_LIPOPROTEIN"/>
    <property type="match status" value="1"/>
</dbReference>
<dbReference type="EMBL" id="MU005780">
    <property type="protein sequence ID" value="KAF2704966.1"/>
    <property type="molecule type" value="Genomic_DNA"/>
</dbReference>
<gene>
    <name evidence="2" type="ORF">K504DRAFT_471901</name>
</gene>
<dbReference type="AlphaFoldDB" id="A0A6G1JWI0"/>
<dbReference type="OrthoDB" id="1001765at2759"/>
<accession>A0A6G1JWI0</accession>
<dbReference type="InterPro" id="IPR052965">
    <property type="entry name" value="Pigment-catalase-like"/>
</dbReference>
<dbReference type="SUPFAM" id="SSF47240">
    <property type="entry name" value="Ferritin-like"/>
    <property type="match status" value="1"/>
</dbReference>
<dbReference type="PANTHER" id="PTHR31694">
    <property type="entry name" value="DESICCATION-LIKE PROTEIN"/>
    <property type="match status" value="1"/>
</dbReference>
<dbReference type="InterPro" id="IPR009078">
    <property type="entry name" value="Ferritin-like_SF"/>
</dbReference>
<evidence type="ECO:0000256" key="1">
    <source>
        <dbReference type="SAM" id="SignalP"/>
    </source>
</evidence>
<name>A0A6G1JWI0_9PLEO</name>
<keyword evidence="1" id="KW-0732">Signal</keyword>
<sequence>MRFSTTTLTVLAAASACLAHPSERRNDKAAARAVKITDVDILQYALTLEHLEDKFYRQGLATFSLNQFQAAGFDERFYNNLKEVSYDETTHVAFLTKALLGVKAKPVAECKYNFGVTDVKSFVATAAILEGVGVSAYLGAAASILEKTYLTAAGSILTVESRHSAYLRAAQRQSPFPQPFDAPLDFNEVYTLAAPFIVSCPSTNSPLPVKAFPKLVLDPAIKRVVSGSTIALDVKTFRTSTYGGPYFAAWISVTGPTFTIATFINYKFITNVPPGFHGQSYVVITKKKGCTTDDCVLAGPAIVEVSGANGSE</sequence>
<evidence type="ECO:0000313" key="3">
    <source>
        <dbReference type="Proteomes" id="UP000799428"/>
    </source>
</evidence>
<keyword evidence="3" id="KW-1185">Reference proteome</keyword>